<organism evidence="2 3">
    <name type="scientific">Crotalaria pallida</name>
    <name type="common">Smooth rattlebox</name>
    <name type="synonym">Crotalaria striata</name>
    <dbReference type="NCBI Taxonomy" id="3830"/>
    <lineage>
        <taxon>Eukaryota</taxon>
        <taxon>Viridiplantae</taxon>
        <taxon>Streptophyta</taxon>
        <taxon>Embryophyta</taxon>
        <taxon>Tracheophyta</taxon>
        <taxon>Spermatophyta</taxon>
        <taxon>Magnoliopsida</taxon>
        <taxon>eudicotyledons</taxon>
        <taxon>Gunneridae</taxon>
        <taxon>Pentapetalae</taxon>
        <taxon>rosids</taxon>
        <taxon>fabids</taxon>
        <taxon>Fabales</taxon>
        <taxon>Fabaceae</taxon>
        <taxon>Papilionoideae</taxon>
        <taxon>50 kb inversion clade</taxon>
        <taxon>genistoids sensu lato</taxon>
        <taxon>core genistoids</taxon>
        <taxon>Crotalarieae</taxon>
        <taxon>Crotalaria</taxon>
    </lineage>
</organism>
<dbReference type="EMBL" id="JAYWIO010000006">
    <property type="protein sequence ID" value="KAK7257139.1"/>
    <property type="molecule type" value="Genomic_DNA"/>
</dbReference>
<dbReference type="AlphaFoldDB" id="A0AAN9HX88"/>
<reference evidence="2 3" key="1">
    <citation type="submission" date="2024-01" db="EMBL/GenBank/DDBJ databases">
        <title>The genomes of 5 underutilized Papilionoideae crops provide insights into root nodulation and disease resistanc.</title>
        <authorList>
            <person name="Yuan L."/>
        </authorList>
    </citation>
    <scope>NUCLEOTIDE SEQUENCE [LARGE SCALE GENOMIC DNA]</scope>
    <source>
        <strain evidence="2">ZHUSHIDOU_FW_LH</strain>
        <tissue evidence="2">Leaf</tissue>
    </source>
</reference>
<keyword evidence="1" id="KW-1133">Transmembrane helix</keyword>
<keyword evidence="1" id="KW-0472">Membrane</keyword>
<keyword evidence="1" id="KW-0812">Transmembrane</keyword>
<feature type="transmembrane region" description="Helical" evidence="1">
    <location>
        <begin position="6"/>
        <end position="28"/>
    </location>
</feature>
<evidence type="ECO:0000256" key="1">
    <source>
        <dbReference type="SAM" id="Phobius"/>
    </source>
</evidence>
<protein>
    <submittedName>
        <fullName evidence="2">Uncharacterized protein</fullName>
    </submittedName>
</protein>
<evidence type="ECO:0000313" key="2">
    <source>
        <dbReference type="EMBL" id="KAK7257139.1"/>
    </source>
</evidence>
<dbReference type="Proteomes" id="UP001372338">
    <property type="component" value="Unassembled WGS sequence"/>
</dbReference>
<name>A0AAN9HX88_CROPI</name>
<gene>
    <name evidence="2" type="ORF">RIF29_30894</name>
</gene>
<sequence>MTHVSSFSFFFFKFFCFSLFLLVFSFHITRVIRSVDKISCLLFPFTHTFSPPSFSEQHCSLCKLARSFSHGNGK</sequence>
<accession>A0AAN9HX88</accession>
<proteinExistence type="predicted"/>
<keyword evidence="3" id="KW-1185">Reference proteome</keyword>
<evidence type="ECO:0000313" key="3">
    <source>
        <dbReference type="Proteomes" id="UP001372338"/>
    </source>
</evidence>
<comment type="caution">
    <text evidence="2">The sequence shown here is derived from an EMBL/GenBank/DDBJ whole genome shotgun (WGS) entry which is preliminary data.</text>
</comment>